<accession>A0A5C5A463</accession>
<evidence type="ECO:0000313" key="2">
    <source>
        <dbReference type="Proteomes" id="UP000312495"/>
    </source>
</evidence>
<name>A0A5C5A463_9BACI</name>
<evidence type="ECO:0000313" key="1">
    <source>
        <dbReference type="EMBL" id="TNP14258.1"/>
    </source>
</evidence>
<dbReference type="EMBL" id="VEPV01000004">
    <property type="protein sequence ID" value="TNP14258.1"/>
    <property type="molecule type" value="Genomic_DNA"/>
</dbReference>
<proteinExistence type="predicted"/>
<dbReference type="AlphaFoldDB" id="A0A5C5A463"/>
<dbReference type="RefSeq" id="WP_042990229.1">
    <property type="nucleotide sequence ID" value="NZ_CP078081.1"/>
</dbReference>
<protein>
    <submittedName>
        <fullName evidence="1">Rha family transcriptional regulator</fullName>
    </submittedName>
</protein>
<dbReference type="Proteomes" id="UP000312495">
    <property type="component" value="Unassembled WGS sequence"/>
</dbReference>
<gene>
    <name evidence="1" type="ORF">FHY71_13100</name>
</gene>
<reference evidence="1 2" key="1">
    <citation type="submission" date="2019-06" db="EMBL/GenBank/DDBJ databases">
        <title>Biocontrol Bacillus strains from Vietnam.</title>
        <authorList>
            <person name="Borriss R."/>
            <person name="Lasch P."/>
            <person name="Thanh Tam L.T."/>
            <person name="Luong P.T."/>
            <person name="Phuong Thao L.T."/>
            <person name="Kim Chung L.T."/>
        </authorList>
    </citation>
    <scope>NUCLEOTIDE SEQUENCE [LARGE SCALE GENOMIC DNA]</scope>
    <source>
        <strain evidence="1 2">SN1</strain>
    </source>
</reference>
<comment type="caution">
    <text evidence="1">The sequence shown here is derived from an EMBL/GenBank/DDBJ whole genome shotgun (WGS) entry which is preliminary data.</text>
</comment>
<organism evidence="1 2">
    <name type="scientific">Bacillus tropicus</name>
    <dbReference type="NCBI Taxonomy" id="2026188"/>
    <lineage>
        <taxon>Bacteria</taxon>
        <taxon>Bacillati</taxon>
        <taxon>Bacillota</taxon>
        <taxon>Bacilli</taxon>
        <taxon>Bacillales</taxon>
        <taxon>Bacillaceae</taxon>
        <taxon>Bacillus</taxon>
        <taxon>Bacillus cereus group</taxon>
    </lineage>
</organism>
<sequence>MASTKRREGIVNDLVLKERNTIVTDSLIVADMYKENQNSVIRTIINPIQNLNVINKINFLSDKFIKSTYSMKGIDYPKLKLRESTFAYRKIGNIHALKVKDEFLNDLKHVTKKHQNLDKIQIKVLFRIPQLEKEVRTIEHCSNTLINLNTESCLQQRLNKMIRLLAFSKDVSFQKAWRIFRSMYNRTYRTNLKLKMYHYKKKNKLKRITAPQYLAIKNQLENAIRVADVLLHKKNMTT</sequence>